<accession>A0A0D8HLQ7</accession>
<gene>
    <name evidence="1" type="ORF">AXFE_11290</name>
</gene>
<comment type="caution">
    <text evidence="1">The sequence shown here is derived from an EMBL/GenBank/DDBJ whole genome shotgun (WGS) entry which is preliminary data.</text>
</comment>
<dbReference type="AlphaFoldDB" id="A0A0D8HLQ7"/>
<dbReference type="EMBL" id="JXYS01000026">
    <property type="protein sequence ID" value="KJF18031.1"/>
    <property type="molecule type" value="Genomic_DNA"/>
</dbReference>
<sequence>MCEAVQASQIKTQHAMVTFVKLTITLVAPSCRER</sequence>
<proteinExistence type="predicted"/>
<dbReference type="Proteomes" id="UP000032360">
    <property type="component" value="Unassembled WGS sequence"/>
</dbReference>
<dbReference type="STRING" id="1280514.AXFE_11290"/>
<evidence type="ECO:0000313" key="2">
    <source>
        <dbReference type="Proteomes" id="UP000032360"/>
    </source>
</evidence>
<name>A0A0D8HLQ7_9ACTN</name>
<protein>
    <submittedName>
        <fullName evidence="1">Uncharacterized protein</fullName>
    </submittedName>
</protein>
<evidence type="ECO:0000313" key="1">
    <source>
        <dbReference type="EMBL" id="KJF18031.1"/>
    </source>
</evidence>
<organism evidence="1 2">
    <name type="scientific">Acidithrix ferrooxidans</name>
    <dbReference type="NCBI Taxonomy" id="1280514"/>
    <lineage>
        <taxon>Bacteria</taxon>
        <taxon>Bacillati</taxon>
        <taxon>Actinomycetota</taxon>
        <taxon>Acidimicrobiia</taxon>
        <taxon>Acidimicrobiales</taxon>
        <taxon>Acidimicrobiaceae</taxon>
        <taxon>Acidithrix</taxon>
    </lineage>
</organism>
<keyword evidence="2" id="KW-1185">Reference proteome</keyword>
<reference evidence="1 2" key="1">
    <citation type="submission" date="2015-01" db="EMBL/GenBank/DDBJ databases">
        <title>Draft genome of the acidophilic iron oxidizer Acidithrix ferrooxidans strain Py-F3.</title>
        <authorList>
            <person name="Poehlein A."/>
            <person name="Eisen S."/>
            <person name="Schloemann M."/>
            <person name="Johnson B.D."/>
            <person name="Daniel R."/>
            <person name="Muehling M."/>
        </authorList>
    </citation>
    <scope>NUCLEOTIDE SEQUENCE [LARGE SCALE GENOMIC DNA]</scope>
    <source>
        <strain evidence="1 2">Py-F3</strain>
    </source>
</reference>